<protein>
    <submittedName>
        <fullName evidence="1">Type III secretion system chaperone</fullName>
    </submittedName>
</protein>
<dbReference type="SUPFAM" id="SSF69635">
    <property type="entry name" value="Type III secretory system chaperone-like"/>
    <property type="match status" value="1"/>
</dbReference>
<sequence>MDRSQANAYVAELGQTLGIDDLELNDEGMCMLALGDDELIVSLGLDATGGMRIMICLDDVVPMGSQLAELLTENLADASSGGGTFALLPETGALVVHRRCHAHDLQAGGLAEVLAGMASVARHWREQLLAEAASSEPSEPHSFLEERA</sequence>
<gene>
    <name evidence="1" type="ORF">Q8947_10965</name>
</gene>
<evidence type="ECO:0000313" key="2">
    <source>
        <dbReference type="Proteomes" id="UP001232156"/>
    </source>
</evidence>
<dbReference type="Proteomes" id="UP001232156">
    <property type="component" value="Unassembled WGS sequence"/>
</dbReference>
<dbReference type="Pfam" id="PF05932">
    <property type="entry name" value="CesT"/>
    <property type="match status" value="1"/>
</dbReference>
<accession>A0ABU1D7T6</accession>
<evidence type="ECO:0000313" key="1">
    <source>
        <dbReference type="EMBL" id="MDR4126500.1"/>
    </source>
</evidence>
<name>A0ABU1D7T6_9BURK</name>
<proteinExistence type="predicted"/>
<keyword evidence="2" id="KW-1185">Reference proteome</keyword>
<dbReference type="InterPro" id="IPR010261">
    <property type="entry name" value="Tir_chaperone"/>
</dbReference>
<organism evidence="1 2">
    <name type="scientific">Yanghanlia caeni</name>
    <dbReference type="NCBI Taxonomy" id="3064283"/>
    <lineage>
        <taxon>Bacteria</taxon>
        <taxon>Pseudomonadati</taxon>
        <taxon>Pseudomonadota</taxon>
        <taxon>Betaproteobacteria</taxon>
        <taxon>Burkholderiales</taxon>
        <taxon>Alcaligenaceae</taxon>
        <taxon>Yanghanlia</taxon>
    </lineage>
</organism>
<dbReference type="Gene3D" id="3.30.1460.10">
    <property type="match status" value="1"/>
</dbReference>
<reference evidence="1 2" key="1">
    <citation type="submission" date="2023-08" db="EMBL/GenBank/DDBJ databases">
        <title>Alcaligenaceae gen. nov., a novel taxon isolated from the sludge of Yixing Pesticide Factory.</title>
        <authorList>
            <person name="Ruan L."/>
        </authorList>
    </citation>
    <scope>NUCLEOTIDE SEQUENCE [LARGE SCALE GENOMIC DNA]</scope>
    <source>
        <strain evidence="1 2">LG-2</strain>
    </source>
</reference>
<comment type="caution">
    <text evidence="1">The sequence shown here is derived from an EMBL/GenBank/DDBJ whole genome shotgun (WGS) entry which is preliminary data.</text>
</comment>
<dbReference type="RefSeq" id="WP_347287285.1">
    <property type="nucleotide sequence ID" value="NZ_JAUZQE010000027.1"/>
</dbReference>
<dbReference type="EMBL" id="JAUZQE010000027">
    <property type="protein sequence ID" value="MDR4126500.1"/>
    <property type="molecule type" value="Genomic_DNA"/>
</dbReference>
<dbReference type="CDD" id="cd16364">
    <property type="entry name" value="T3SC_I-like"/>
    <property type="match status" value="1"/>
</dbReference>